<keyword evidence="4" id="KW-1185">Reference proteome</keyword>
<dbReference type="EMBL" id="CAMXCT010004757">
    <property type="protein sequence ID" value="CAI4010272.1"/>
    <property type="molecule type" value="Genomic_DNA"/>
</dbReference>
<evidence type="ECO:0000313" key="4">
    <source>
        <dbReference type="Proteomes" id="UP001152797"/>
    </source>
</evidence>
<dbReference type="Proteomes" id="UP001152797">
    <property type="component" value="Unassembled WGS sequence"/>
</dbReference>
<gene>
    <name evidence="2" type="ORF">C1SCF055_LOCUS35552</name>
</gene>
<name>A0A9P1GH30_9DINO</name>
<feature type="region of interest" description="Disordered" evidence="1">
    <location>
        <begin position="86"/>
        <end position="108"/>
    </location>
</feature>
<proteinExistence type="predicted"/>
<protein>
    <submittedName>
        <fullName evidence="2">Uncharacterized protein</fullName>
    </submittedName>
</protein>
<evidence type="ECO:0000256" key="1">
    <source>
        <dbReference type="SAM" id="MobiDB-lite"/>
    </source>
</evidence>
<organism evidence="2">
    <name type="scientific">Cladocopium goreaui</name>
    <dbReference type="NCBI Taxonomy" id="2562237"/>
    <lineage>
        <taxon>Eukaryota</taxon>
        <taxon>Sar</taxon>
        <taxon>Alveolata</taxon>
        <taxon>Dinophyceae</taxon>
        <taxon>Suessiales</taxon>
        <taxon>Symbiodiniaceae</taxon>
        <taxon>Cladocopium</taxon>
    </lineage>
</organism>
<dbReference type="AlphaFoldDB" id="A0A9P1GH30"/>
<reference evidence="2" key="1">
    <citation type="submission" date="2022-10" db="EMBL/GenBank/DDBJ databases">
        <authorList>
            <person name="Chen Y."/>
            <person name="Dougan E. K."/>
            <person name="Chan C."/>
            <person name="Rhodes N."/>
            <person name="Thang M."/>
        </authorList>
    </citation>
    <scope>NUCLEOTIDE SEQUENCE</scope>
</reference>
<accession>A0A9P1GH30</accession>
<reference evidence="3 4" key="2">
    <citation type="submission" date="2024-05" db="EMBL/GenBank/DDBJ databases">
        <authorList>
            <person name="Chen Y."/>
            <person name="Shah S."/>
            <person name="Dougan E. K."/>
            <person name="Thang M."/>
            <person name="Chan C."/>
        </authorList>
    </citation>
    <scope>NUCLEOTIDE SEQUENCE [LARGE SCALE GENOMIC DNA]</scope>
</reference>
<comment type="caution">
    <text evidence="2">The sequence shown here is derived from an EMBL/GenBank/DDBJ whole genome shotgun (WGS) entry which is preliminary data.</text>
</comment>
<sequence>MGICEEVNLDGPLPFADRPISSAVWPQLSTRRTRVAKVMLLQRMSRIGARAPLVQLLPIRSPLVLLPRALPQVGRVPSFWERFEKGSVEPEEGGQGADSANAASLRHCDVDEPQQELGWVAKDEQCEHQDFRRQHANLRARRPTMA</sequence>
<evidence type="ECO:0000313" key="3">
    <source>
        <dbReference type="EMBL" id="CAL4797584.1"/>
    </source>
</evidence>
<dbReference type="EMBL" id="CAMXCT030004757">
    <property type="protein sequence ID" value="CAL4797584.1"/>
    <property type="molecule type" value="Genomic_DNA"/>
</dbReference>
<dbReference type="EMBL" id="CAMXCT020004757">
    <property type="protein sequence ID" value="CAL1163647.1"/>
    <property type="molecule type" value="Genomic_DNA"/>
</dbReference>
<evidence type="ECO:0000313" key="2">
    <source>
        <dbReference type="EMBL" id="CAI4010272.1"/>
    </source>
</evidence>